<keyword evidence="4" id="KW-0547">Nucleotide-binding</keyword>
<evidence type="ECO:0000256" key="5">
    <source>
        <dbReference type="ARBA" id="ARBA00022840"/>
    </source>
</evidence>
<feature type="domain" description="AMP-dependent synthetase/ligase" evidence="6">
    <location>
        <begin position="100"/>
        <end position="500"/>
    </location>
</feature>
<accession>T1A182</accession>
<comment type="caution">
    <text evidence="9">The sequence shown here is derived from an EMBL/GenBank/DDBJ whole genome shotgun (WGS) entry which is preliminary data.</text>
</comment>
<reference evidence="9" key="1">
    <citation type="submission" date="2013-08" db="EMBL/GenBank/DDBJ databases">
        <authorList>
            <person name="Mendez C."/>
            <person name="Richter M."/>
            <person name="Ferrer M."/>
            <person name="Sanchez J."/>
        </authorList>
    </citation>
    <scope>NUCLEOTIDE SEQUENCE</scope>
</reference>
<protein>
    <recommendedName>
        <fullName evidence="2">acetate--CoA ligase</fullName>
        <ecNumber evidence="2">6.2.1.1</ecNumber>
    </recommendedName>
</protein>
<sequence>MSETHESEVNEAEIAVHWREEPRIDPPEAFVRQASVRDRGLFETLSGAHFPEGFRALAELLKWDHPFESILDQSNPPFYRWFPGGRLNATVSTIDRHLGSARDRVAYYFVPEDETEAITSLTYGELSERVNQLSALLRDRFGCAAGDRITVHLPMVPELPIAMLACARLGIIHSVVFSGFSGKAAGSRIVDSESRLLITMDGYARNGQWLDHKIKADEAYAAAAAQGVRLEGVLVFERHPGHYRSASPIRTGRDVAMTPLLAGAGDQHVAPASLESNDGLFIMYSSGTTGRPKGCLHGIGGYLAWVTATSQMVLDLKPEDVYWCMADIGWITGHSYIVYGPLSVGATSVIYEGVPNFPDAGRPWRIAEKLGVRILHTSPTAIRALRREGPDAPGRYHPPFRLLATVGEPIEPETWHWYHEQVGRGKAVVVDTYWQTETGGHLLSTLPGIEPMKPGSAGPALPGIEASIYDEAGRRLPPGSERAGILAIERPWPGLMLGIWKDPERFRATYFEPLKRGAQKDRWLYCTHDAATQSADGYFRILGRTDDVINVAGHRLGSKEIESAALTVSTIAEAAVVPYPDPVKGHAPLLFVAVKSGSAPHEGTGVARSVEQAVVEVIGSIARPKAVIVVDDLPKTRSGKIMRRVLCAIAQGKDPGDITTLANPESVDDIRNKVERMR</sequence>
<dbReference type="GO" id="GO:0006085">
    <property type="term" value="P:acetyl-CoA biosynthetic process"/>
    <property type="evidence" value="ECO:0007669"/>
    <property type="project" value="TreeGrafter"/>
</dbReference>
<dbReference type="InterPro" id="IPR045851">
    <property type="entry name" value="AMP-bd_C_sf"/>
</dbReference>
<dbReference type="InterPro" id="IPR000873">
    <property type="entry name" value="AMP-dep_synth/lig_dom"/>
</dbReference>
<organism evidence="9">
    <name type="scientific">mine drainage metagenome</name>
    <dbReference type="NCBI Taxonomy" id="410659"/>
    <lineage>
        <taxon>unclassified sequences</taxon>
        <taxon>metagenomes</taxon>
        <taxon>ecological metagenomes</taxon>
    </lineage>
</organism>
<evidence type="ECO:0000256" key="1">
    <source>
        <dbReference type="ARBA" id="ARBA00006432"/>
    </source>
</evidence>
<keyword evidence="3" id="KW-0436">Ligase</keyword>
<dbReference type="Pfam" id="PF16177">
    <property type="entry name" value="ACAS_N"/>
    <property type="match status" value="1"/>
</dbReference>
<dbReference type="PROSITE" id="PS00455">
    <property type="entry name" value="AMP_BINDING"/>
    <property type="match status" value="1"/>
</dbReference>
<keyword evidence="5" id="KW-0067">ATP-binding</keyword>
<dbReference type="Pfam" id="PF00501">
    <property type="entry name" value="AMP-binding"/>
    <property type="match status" value="1"/>
</dbReference>
<name>T1A182_9ZZZZ</name>
<dbReference type="EMBL" id="AUZY01007238">
    <property type="protein sequence ID" value="EQD50612.1"/>
    <property type="molecule type" value="Genomic_DNA"/>
</dbReference>
<dbReference type="InterPro" id="IPR042099">
    <property type="entry name" value="ANL_N_sf"/>
</dbReference>
<comment type="similarity">
    <text evidence="1">Belongs to the ATP-dependent AMP-binding enzyme family.</text>
</comment>
<dbReference type="GO" id="GO:0005524">
    <property type="term" value="F:ATP binding"/>
    <property type="evidence" value="ECO:0007669"/>
    <property type="project" value="UniProtKB-KW"/>
</dbReference>
<dbReference type="NCBIfam" id="NF001208">
    <property type="entry name" value="PRK00174.1"/>
    <property type="match status" value="1"/>
</dbReference>
<gene>
    <name evidence="9" type="ORF">B1B_11181</name>
</gene>
<feature type="domain" description="Acetyl-coenzyme A synthetase N-terminal" evidence="8">
    <location>
        <begin position="55"/>
        <end position="90"/>
    </location>
</feature>
<dbReference type="Pfam" id="PF13193">
    <property type="entry name" value="AMP-binding_C"/>
    <property type="match status" value="1"/>
</dbReference>
<evidence type="ECO:0000259" key="8">
    <source>
        <dbReference type="Pfam" id="PF16177"/>
    </source>
</evidence>
<evidence type="ECO:0000259" key="7">
    <source>
        <dbReference type="Pfam" id="PF13193"/>
    </source>
</evidence>
<evidence type="ECO:0000259" key="6">
    <source>
        <dbReference type="Pfam" id="PF00501"/>
    </source>
</evidence>
<proteinExistence type="inferred from homology"/>
<dbReference type="InterPro" id="IPR032387">
    <property type="entry name" value="ACAS_N"/>
</dbReference>
<evidence type="ECO:0000313" key="9">
    <source>
        <dbReference type="EMBL" id="EQD50612.1"/>
    </source>
</evidence>
<feature type="domain" description="AMP-binding enzyme C-terminal" evidence="7">
    <location>
        <begin position="560"/>
        <end position="640"/>
    </location>
</feature>
<dbReference type="PANTHER" id="PTHR24095">
    <property type="entry name" value="ACETYL-COENZYME A SYNTHETASE"/>
    <property type="match status" value="1"/>
</dbReference>
<evidence type="ECO:0000256" key="4">
    <source>
        <dbReference type="ARBA" id="ARBA00022741"/>
    </source>
</evidence>
<dbReference type="EC" id="6.2.1.1" evidence="2"/>
<evidence type="ECO:0000256" key="3">
    <source>
        <dbReference type="ARBA" id="ARBA00022598"/>
    </source>
</evidence>
<dbReference type="InterPro" id="IPR025110">
    <property type="entry name" value="AMP-bd_C"/>
</dbReference>
<dbReference type="Gene3D" id="3.40.50.12780">
    <property type="entry name" value="N-terminal domain of ligase-like"/>
    <property type="match status" value="1"/>
</dbReference>
<dbReference type="InterPro" id="IPR020845">
    <property type="entry name" value="AMP-binding_CS"/>
</dbReference>
<dbReference type="GO" id="GO:0003987">
    <property type="term" value="F:acetate-CoA ligase activity"/>
    <property type="evidence" value="ECO:0007669"/>
    <property type="project" value="UniProtKB-EC"/>
</dbReference>
<dbReference type="Gene3D" id="3.30.300.30">
    <property type="match status" value="1"/>
</dbReference>
<reference evidence="9" key="2">
    <citation type="journal article" date="2014" name="ISME J.">
        <title>Microbial stratification in low pH oxic and suboxic macroscopic growths along an acid mine drainage.</title>
        <authorList>
            <person name="Mendez-Garcia C."/>
            <person name="Mesa V."/>
            <person name="Sprenger R.R."/>
            <person name="Richter M."/>
            <person name="Diez M.S."/>
            <person name="Solano J."/>
            <person name="Bargiela R."/>
            <person name="Golyshina O.V."/>
            <person name="Manteca A."/>
            <person name="Ramos J.L."/>
            <person name="Gallego J.R."/>
            <person name="Llorente I."/>
            <person name="Martins Dos Santos V.A."/>
            <person name="Jensen O.N."/>
            <person name="Pelaez A.I."/>
            <person name="Sanchez J."/>
            <person name="Ferrer M."/>
        </authorList>
    </citation>
    <scope>NUCLEOTIDE SEQUENCE</scope>
</reference>
<dbReference type="SUPFAM" id="SSF56801">
    <property type="entry name" value="Acetyl-CoA synthetase-like"/>
    <property type="match status" value="1"/>
</dbReference>
<dbReference type="AlphaFoldDB" id="T1A182"/>
<evidence type="ECO:0000256" key="2">
    <source>
        <dbReference type="ARBA" id="ARBA00013275"/>
    </source>
</evidence>
<dbReference type="PANTHER" id="PTHR24095:SF14">
    <property type="entry name" value="ACETYL-COENZYME A SYNTHETASE 1"/>
    <property type="match status" value="1"/>
</dbReference>